<dbReference type="GO" id="GO:0006388">
    <property type="term" value="P:tRNA splicing, via endonucleolytic cleavage and ligation"/>
    <property type="evidence" value="ECO:0007669"/>
    <property type="project" value="InterPro"/>
</dbReference>
<dbReference type="InterPro" id="IPR019039">
    <property type="entry name" value="T4-Rnl1-like_N"/>
</dbReference>
<feature type="domain" description="T4 RNA ligase 1-like N-terminal" evidence="3">
    <location>
        <begin position="183"/>
        <end position="397"/>
    </location>
</feature>
<dbReference type="GO" id="GO:0005634">
    <property type="term" value="C:nucleus"/>
    <property type="evidence" value="ECO:0007669"/>
    <property type="project" value="TreeGrafter"/>
</dbReference>
<dbReference type="InterPro" id="IPR027417">
    <property type="entry name" value="P-loop_NTPase"/>
</dbReference>
<comment type="caution">
    <text evidence="4">The sequence shown here is derived from an EMBL/GenBank/DDBJ whole genome shotgun (WGS) entry which is preliminary data.</text>
</comment>
<feature type="domain" description="tRNA ligase phosphodiesterase" evidence="1">
    <location>
        <begin position="701"/>
        <end position="879"/>
    </location>
</feature>
<dbReference type="InterPro" id="IPR015965">
    <property type="entry name" value="tRNA_lig_PDEase"/>
</dbReference>
<dbReference type="Gene3D" id="3.40.50.300">
    <property type="entry name" value="P-loop containing nucleotide triphosphate hydrolases"/>
    <property type="match status" value="1"/>
</dbReference>
<feature type="domain" description="T4 RNA ligase 1-like N-terminal" evidence="3">
    <location>
        <begin position="125"/>
        <end position="158"/>
    </location>
</feature>
<dbReference type="GO" id="GO:0003972">
    <property type="term" value="F:RNA ligase (ATP) activity"/>
    <property type="evidence" value="ECO:0007669"/>
    <property type="project" value="InterPro"/>
</dbReference>
<dbReference type="PANTHER" id="PTHR32004">
    <property type="entry name" value="TRNA LIGASE"/>
    <property type="match status" value="1"/>
</dbReference>
<keyword evidence="5" id="KW-1185">Reference proteome</keyword>
<dbReference type="Pfam" id="PF08302">
    <property type="entry name" value="tRNA_lig_CPD"/>
    <property type="match status" value="1"/>
</dbReference>
<dbReference type="Pfam" id="PF08303">
    <property type="entry name" value="tRNA_lig_kinase"/>
    <property type="match status" value="1"/>
</dbReference>
<dbReference type="Pfam" id="PF09511">
    <property type="entry name" value="RNA_lig_T4_1"/>
    <property type="match status" value="2"/>
</dbReference>
<evidence type="ECO:0000313" key="5">
    <source>
        <dbReference type="Proteomes" id="UP000813824"/>
    </source>
</evidence>
<dbReference type="OrthoDB" id="276239at2759"/>
<gene>
    <name evidence="4" type="ORF">BXZ70DRAFT_496822</name>
</gene>
<organism evidence="4 5">
    <name type="scientific">Cristinia sonorae</name>
    <dbReference type="NCBI Taxonomy" id="1940300"/>
    <lineage>
        <taxon>Eukaryota</taxon>
        <taxon>Fungi</taxon>
        <taxon>Dikarya</taxon>
        <taxon>Basidiomycota</taxon>
        <taxon>Agaricomycotina</taxon>
        <taxon>Agaricomycetes</taxon>
        <taxon>Agaricomycetidae</taxon>
        <taxon>Agaricales</taxon>
        <taxon>Pleurotineae</taxon>
        <taxon>Stephanosporaceae</taxon>
        <taxon>Cristinia</taxon>
    </lineage>
</organism>
<dbReference type="SUPFAM" id="SSF52540">
    <property type="entry name" value="P-loop containing nucleoside triphosphate hydrolases"/>
    <property type="match status" value="1"/>
</dbReference>
<reference evidence="4" key="1">
    <citation type="journal article" date="2021" name="New Phytol.">
        <title>Evolutionary innovations through gain and loss of genes in the ectomycorrhizal Boletales.</title>
        <authorList>
            <person name="Wu G."/>
            <person name="Miyauchi S."/>
            <person name="Morin E."/>
            <person name="Kuo A."/>
            <person name="Drula E."/>
            <person name="Varga T."/>
            <person name="Kohler A."/>
            <person name="Feng B."/>
            <person name="Cao Y."/>
            <person name="Lipzen A."/>
            <person name="Daum C."/>
            <person name="Hundley H."/>
            <person name="Pangilinan J."/>
            <person name="Johnson J."/>
            <person name="Barry K."/>
            <person name="LaButti K."/>
            <person name="Ng V."/>
            <person name="Ahrendt S."/>
            <person name="Min B."/>
            <person name="Choi I.G."/>
            <person name="Park H."/>
            <person name="Plett J.M."/>
            <person name="Magnuson J."/>
            <person name="Spatafora J.W."/>
            <person name="Nagy L.G."/>
            <person name="Henrissat B."/>
            <person name="Grigoriev I.V."/>
            <person name="Yang Z.L."/>
            <person name="Xu J."/>
            <person name="Martin F.M."/>
        </authorList>
    </citation>
    <scope>NUCLEOTIDE SEQUENCE</scope>
    <source>
        <strain evidence="4">KKN 215</strain>
    </source>
</reference>
<evidence type="ECO:0000259" key="3">
    <source>
        <dbReference type="Pfam" id="PF09511"/>
    </source>
</evidence>
<evidence type="ECO:0000259" key="1">
    <source>
        <dbReference type="Pfam" id="PF08302"/>
    </source>
</evidence>
<proteinExistence type="predicted"/>
<dbReference type="EMBL" id="JAEVFJ010000038">
    <property type="protein sequence ID" value="KAH8089916.1"/>
    <property type="molecule type" value="Genomic_DNA"/>
</dbReference>
<accession>A0A8K0UIX8</accession>
<evidence type="ECO:0000259" key="2">
    <source>
        <dbReference type="Pfam" id="PF08303"/>
    </source>
</evidence>
<feature type="domain" description="tRNA ligase kinase" evidence="2">
    <location>
        <begin position="504"/>
        <end position="636"/>
    </location>
</feature>
<sequence length="890" mass="100575">MMKVFWPRLCRRAEYLRTDSRWTFSSQPSRLSHPLRGFFTSFRNQKGPNANMASNSDLTELFRNISIDDTDSDLVHSLIRTSKASPKLVKSNEYAAPADPRITIRSWKMNEFKYYDIPSPFPTLARGLFTQEVKHGKHRIVARGYDKFFNIGEVPWNSSRGSFKISPNACGETRVCWRQATFLWAALEQHTSPPYTLTLKSNGCIIFIAALTPEKVLVTSKHSLGPSSGSGQDQTESHAQVGERWLRKHLADAGKTEAQLAKVLWDKNWTAVAELCDDSFEEHVLPYNQDKTGLHLHGLNSCTKAFNSQLQGVVDAFAREWGFIVTKSLVLNTIPEVKAFTEEIGRSGEWEGEALEGFVVRTHVSKNPPTKGNVKAHQSPYEPGSSFFFKVKFDEPYMMYRDWREVTKSLLNKRPNIQDIPKNKLRRPETRVYANWVIEEIKRDRKQFAEFGKGRGIIATRLRFQKWLETEEGRKAMAEATGKEQDGPVDVEKGAEGKTFGKTIIMPVAIPGSGKTSIAVALKYLFGFGHTQSDDVKAKKPAPVFLKNVQDLLKTHDVVIADKNNHLRQHRQQLRDATKNIKPPVRLMALNWSFDIPKASIHRICSERILARGENHQALRPDDTLTHERVLWMFLNDAKELTPDEVDVTVEMDIQEDLESALRRVVDACVETLGVPRPDAEKMGEAMAIIRQYKPSAPALPQKWQKPAAEPRYYALVPHFDVLGLVPRLIEAGGAPEGLKKFWGELVEGQRVGERTPHVTIVHAKGLAEAGNKKLWELCRTLTGQSNPPLFSFKLGEVVWDGRVMAVTVEDLAVDGDRREPSKEAVELVVKLPAELRPVLHITLGTSHQSILPFEAKALVQQWRNGARKGIQSVELKDEWIKGELKGLFN</sequence>
<dbReference type="AlphaFoldDB" id="A0A8K0UIX8"/>
<name>A0A8K0UIX8_9AGAR</name>
<dbReference type="GO" id="GO:0005524">
    <property type="term" value="F:ATP binding"/>
    <property type="evidence" value="ECO:0007669"/>
    <property type="project" value="InterPro"/>
</dbReference>
<dbReference type="PANTHER" id="PTHR32004:SF1">
    <property type="entry name" value="TRNA LIGASE"/>
    <property type="match status" value="1"/>
</dbReference>
<dbReference type="Proteomes" id="UP000813824">
    <property type="component" value="Unassembled WGS sequence"/>
</dbReference>
<dbReference type="InterPro" id="IPR015966">
    <property type="entry name" value="tRNA_lig_kin_fungi"/>
</dbReference>
<keyword evidence="4" id="KW-0436">Ligase</keyword>
<evidence type="ECO:0000313" key="4">
    <source>
        <dbReference type="EMBL" id="KAH8089916.1"/>
    </source>
</evidence>
<protein>
    <submittedName>
        <fullName evidence="4">RNA ligase-domain-containing protein</fullName>
    </submittedName>
</protein>